<dbReference type="OrthoDB" id="65817at2157"/>
<keyword evidence="3" id="KW-1185">Reference proteome</keyword>
<dbReference type="InterPro" id="IPR017896">
    <property type="entry name" value="4Fe4S_Fe-S-bd"/>
</dbReference>
<dbReference type="RefSeq" id="WP_069583219.1">
    <property type="nucleotide sequence ID" value="NZ_LMVM01000041.1"/>
</dbReference>
<reference evidence="2 3" key="1">
    <citation type="journal article" date="2017" name="BMC Genomics">
        <title>Genomic analysis of methanogenic archaea reveals a shift towards energy conservation.</title>
        <authorList>
            <person name="Gilmore S.P."/>
            <person name="Henske J.K."/>
            <person name="Sexton J.A."/>
            <person name="Solomon K.V."/>
            <person name="Seppala S."/>
            <person name="Yoo J.I."/>
            <person name="Huyett L.M."/>
            <person name="Pressman A."/>
            <person name="Cogan J.Z."/>
            <person name="Kivenson V."/>
            <person name="Peng X."/>
            <person name="Tan Y."/>
            <person name="Valentine D.L."/>
            <person name="O'Malley M.A."/>
        </authorList>
    </citation>
    <scope>NUCLEOTIDE SEQUENCE [LARGE SCALE GENOMIC DNA]</scope>
    <source>
        <strain evidence="2 3">M.o.H.</strain>
    </source>
</reference>
<dbReference type="CDD" id="cd03110">
    <property type="entry name" value="SIMIBI_bact_arch"/>
    <property type="match status" value="1"/>
</dbReference>
<feature type="domain" description="4Fe-4S ferredoxin-type" evidence="1">
    <location>
        <begin position="96"/>
        <end position="125"/>
    </location>
</feature>
<accession>A0A2A2H0K2</accession>
<dbReference type="InterPro" id="IPR017900">
    <property type="entry name" value="4Fe4S_Fe_S_CS"/>
</dbReference>
<dbReference type="SUPFAM" id="SSF54862">
    <property type="entry name" value="4Fe-4S ferredoxins"/>
    <property type="match status" value="1"/>
</dbReference>
<protein>
    <submittedName>
        <fullName evidence="2">P-loop ATPase</fullName>
    </submittedName>
</protein>
<dbReference type="PANTHER" id="PTHR43534">
    <property type="entry name" value="MIND SUPERFAMILY P-LOOP ATPASE CONTAINING AN INSERTED FERREDOXIN DOMAIN"/>
    <property type="match status" value="1"/>
</dbReference>
<comment type="caution">
    <text evidence="2">The sequence shown here is derived from an EMBL/GenBank/DDBJ whole genome shotgun (WGS) entry which is preliminary data.</text>
</comment>
<proteinExistence type="predicted"/>
<dbReference type="PROSITE" id="PS51379">
    <property type="entry name" value="4FE4S_FER_2"/>
    <property type="match status" value="2"/>
</dbReference>
<evidence type="ECO:0000259" key="1">
    <source>
        <dbReference type="PROSITE" id="PS51379"/>
    </source>
</evidence>
<dbReference type="SUPFAM" id="SSF52540">
    <property type="entry name" value="P-loop containing nucleoside triphosphate hydrolases"/>
    <property type="match status" value="1"/>
</dbReference>
<feature type="domain" description="4Fe-4S ferredoxin-type" evidence="1">
    <location>
        <begin position="65"/>
        <end position="94"/>
    </location>
</feature>
<evidence type="ECO:0000313" key="3">
    <source>
        <dbReference type="Proteomes" id="UP000217784"/>
    </source>
</evidence>
<evidence type="ECO:0000313" key="2">
    <source>
        <dbReference type="EMBL" id="PAV02908.1"/>
    </source>
</evidence>
<dbReference type="AlphaFoldDB" id="A0A2A2H0K2"/>
<dbReference type="GO" id="GO:0016491">
    <property type="term" value="F:oxidoreductase activity"/>
    <property type="evidence" value="ECO:0007669"/>
    <property type="project" value="UniProtKB-ARBA"/>
</dbReference>
<dbReference type="Gene3D" id="3.40.50.300">
    <property type="entry name" value="P-loop containing nucleotide triphosphate hydrolases"/>
    <property type="match status" value="1"/>
</dbReference>
<dbReference type="PANTHER" id="PTHR43534:SF1">
    <property type="entry name" value="4FE-4S CLUSTER CONTAINING PARA FAMILY ATPASE PROTEIN"/>
    <property type="match status" value="1"/>
</dbReference>
<dbReference type="Gene3D" id="3.30.70.20">
    <property type="match status" value="1"/>
</dbReference>
<dbReference type="Proteomes" id="UP000217784">
    <property type="component" value="Unassembled WGS sequence"/>
</dbReference>
<name>A0A2A2H0K2_METBR</name>
<sequence length="298" mass="32294">MKTITVLSGKGGVGKSSITASLAVLLADKHKIVAADCDVDAPNLALVLGIKEENFKLLECVETSEKAILITEKCSACKECTDLCNFSAVKWDYNKNLPVINDLLCTGCGTCTVACPENALELEPVENASINVGETEYNFPVISGQLNIGESGSGKVVTAVKMRASEIAEDINAQFLIVDSSAGIGCPVIASVRGSDYVMLVTEPTPAAFGDLKRAIKVVEHFSIPYGVVINRYDINNKFTEEITEYFTSNNIPILGKIPYDKKFVYALVNLKPLVVFEPEFADIFLQILEKLNDEVII</sequence>
<dbReference type="InterPro" id="IPR027417">
    <property type="entry name" value="P-loop_NTPase"/>
</dbReference>
<dbReference type="Pfam" id="PF00037">
    <property type="entry name" value="Fer4"/>
    <property type="match status" value="1"/>
</dbReference>
<dbReference type="InterPro" id="IPR002586">
    <property type="entry name" value="CobQ/CobB/MinD/ParA_Nub-bd_dom"/>
</dbReference>
<gene>
    <name evidence="2" type="ORF">ASJ80_03625</name>
</gene>
<dbReference type="Pfam" id="PF01656">
    <property type="entry name" value="CbiA"/>
    <property type="match status" value="1"/>
</dbReference>
<organism evidence="2 3">
    <name type="scientific">Methanobacterium bryantii</name>
    <dbReference type="NCBI Taxonomy" id="2161"/>
    <lineage>
        <taxon>Archaea</taxon>
        <taxon>Methanobacteriati</taxon>
        <taxon>Methanobacteriota</taxon>
        <taxon>Methanomada group</taxon>
        <taxon>Methanobacteria</taxon>
        <taxon>Methanobacteriales</taxon>
        <taxon>Methanobacteriaceae</taxon>
        <taxon>Methanobacterium</taxon>
    </lineage>
</organism>
<dbReference type="PROSITE" id="PS00198">
    <property type="entry name" value="4FE4S_FER_1"/>
    <property type="match status" value="1"/>
</dbReference>
<dbReference type="EMBL" id="LMVM01000041">
    <property type="protein sequence ID" value="PAV02908.1"/>
    <property type="molecule type" value="Genomic_DNA"/>
</dbReference>